<dbReference type="PANTHER" id="PTHR34138">
    <property type="entry name" value="CELL SHAPE-DETERMINING PROTEIN MREC"/>
    <property type="match status" value="1"/>
</dbReference>
<name>A0A921SVD4_9BACT</name>
<gene>
    <name evidence="8" type="primary">mreC</name>
    <name evidence="8" type="ORF">K8U91_09155</name>
</gene>
<evidence type="ECO:0000259" key="7">
    <source>
        <dbReference type="Pfam" id="PF04085"/>
    </source>
</evidence>
<dbReference type="EMBL" id="DYUD01000025">
    <property type="protein sequence ID" value="HJG89616.1"/>
    <property type="molecule type" value="Genomic_DNA"/>
</dbReference>
<proteinExistence type="inferred from homology"/>
<evidence type="ECO:0000256" key="4">
    <source>
        <dbReference type="ARBA" id="ARBA00032089"/>
    </source>
</evidence>
<dbReference type="PROSITE" id="PS51257">
    <property type="entry name" value="PROKAR_LIPOPROTEIN"/>
    <property type="match status" value="1"/>
</dbReference>
<evidence type="ECO:0000256" key="2">
    <source>
        <dbReference type="ARBA" id="ARBA00013855"/>
    </source>
</evidence>
<accession>A0A921SVD4</accession>
<feature type="domain" description="Rod shape-determining protein MreC beta-barrel core" evidence="7">
    <location>
        <begin position="116"/>
        <end position="263"/>
    </location>
</feature>
<dbReference type="InterPro" id="IPR042177">
    <property type="entry name" value="Cell/Rod_1"/>
</dbReference>
<evidence type="ECO:0000313" key="8">
    <source>
        <dbReference type="EMBL" id="HJG89616.1"/>
    </source>
</evidence>
<keyword evidence="6" id="KW-0812">Transmembrane</keyword>
<comment type="caution">
    <text evidence="8">The sequence shown here is derived from an EMBL/GenBank/DDBJ whole genome shotgun (WGS) entry which is preliminary data.</text>
</comment>
<dbReference type="PANTHER" id="PTHR34138:SF1">
    <property type="entry name" value="CELL SHAPE-DETERMINING PROTEIN MREC"/>
    <property type="match status" value="1"/>
</dbReference>
<feature type="transmembrane region" description="Helical" evidence="6">
    <location>
        <begin position="12"/>
        <end position="29"/>
    </location>
</feature>
<protein>
    <recommendedName>
        <fullName evidence="2">Cell shape-determining protein MreC</fullName>
    </recommendedName>
    <alternativeName>
        <fullName evidence="4">Cell shape protein MreC</fullName>
    </alternativeName>
</protein>
<dbReference type="Gene3D" id="2.40.10.340">
    <property type="entry name" value="Rod shape-determining protein MreC, domain 1"/>
    <property type="match status" value="1"/>
</dbReference>
<organism evidence="8 9">
    <name type="scientific">Barnesiella viscericola</name>
    <dbReference type="NCBI Taxonomy" id="397865"/>
    <lineage>
        <taxon>Bacteria</taxon>
        <taxon>Pseudomonadati</taxon>
        <taxon>Bacteroidota</taxon>
        <taxon>Bacteroidia</taxon>
        <taxon>Bacteroidales</taxon>
        <taxon>Barnesiellaceae</taxon>
        <taxon>Barnesiella</taxon>
    </lineage>
</organism>
<keyword evidence="5" id="KW-0175">Coiled coil</keyword>
<dbReference type="Proteomes" id="UP000757103">
    <property type="component" value="Unassembled WGS sequence"/>
</dbReference>
<dbReference type="Pfam" id="PF04085">
    <property type="entry name" value="MreC"/>
    <property type="match status" value="1"/>
</dbReference>
<evidence type="ECO:0000256" key="1">
    <source>
        <dbReference type="ARBA" id="ARBA00009369"/>
    </source>
</evidence>
<dbReference type="RefSeq" id="WP_273306695.1">
    <property type="nucleotide sequence ID" value="NZ_DYUD01000025.1"/>
</dbReference>
<evidence type="ECO:0000256" key="3">
    <source>
        <dbReference type="ARBA" id="ARBA00022960"/>
    </source>
</evidence>
<comment type="similarity">
    <text evidence="1">Belongs to the MreC family.</text>
</comment>
<dbReference type="Gene3D" id="2.40.10.350">
    <property type="entry name" value="Rod shape-determining protein MreC, domain 2"/>
    <property type="match status" value="1"/>
</dbReference>
<keyword evidence="3" id="KW-0133">Cell shape</keyword>
<keyword evidence="6" id="KW-0472">Membrane</keyword>
<evidence type="ECO:0000313" key="9">
    <source>
        <dbReference type="Proteomes" id="UP000757103"/>
    </source>
</evidence>
<sequence length="281" mass="31599">MRNLIDFLWRHISWIVFAIYVAISCVLLFDRNPYQRSVYFSSANRAAVVVYDLQSEVTSYLGLRKANRDLQLRNGELEMEVINLKAQLNSYRSAAGADTIPADSVLHDYDFVVARVINNSVAQVNNYITIDKGRAEGIDPEMGVVDQNGVVGIINVVGEHHAVAISVLNPKLRLSCKVKGSDYFGSLVWDAVSPRYAVLEEMPRHVEFAAGDTIVTSGYSSVFPEGLMVGIISDYKKQHDDNFYALRVELSTDFSGLGYVRVISNRMKEEQDKLEKEARYE</sequence>
<dbReference type="InterPro" id="IPR042175">
    <property type="entry name" value="Cell/Rod_MreC_2"/>
</dbReference>
<reference evidence="8" key="1">
    <citation type="journal article" date="2021" name="PeerJ">
        <title>Extensive microbial diversity within the chicken gut microbiome revealed by metagenomics and culture.</title>
        <authorList>
            <person name="Gilroy R."/>
            <person name="Ravi A."/>
            <person name="Getino M."/>
            <person name="Pursley I."/>
            <person name="Horton D.L."/>
            <person name="Alikhan N.F."/>
            <person name="Baker D."/>
            <person name="Gharbi K."/>
            <person name="Hall N."/>
            <person name="Watson M."/>
            <person name="Adriaenssens E.M."/>
            <person name="Foster-Nyarko E."/>
            <person name="Jarju S."/>
            <person name="Secka A."/>
            <person name="Antonio M."/>
            <person name="Oren A."/>
            <person name="Chaudhuri R.R."/>
            <person name="La Ragione R."/>
            <person name="Hildebrand F."/>
            <person name="Pallen M.J."/>
        </authorList>
    </citation>
    <scope>NUCLEOTIDE SEQUENCE</scope>
    <source>
        <strain evidence="8">CHK121-7720</strain>
    </source>
</reference>
<dbReference type="NCBIfam" id="NF010532">
    <property type="entry name" value="PRK13922.9-3"/>
    <property type="match status" value="1"/>
</dbReference>
<dbReference type="AlphaFoldDB" id="A0A921SVD4"/>
<evidence type="ECO:0000256" key="6">
    <source>
        <dbReference type="SAM" id="Phobius"/>
    </source>
</evidence>
<dbReference type="GO" id="GO:0005886">
    <property type="term" value="C:plasma membrane"/>
    <property type="evidence" value="ECO:0007669"/>
    <property type="project" value="TreeGrafter"/>
</dbReference>
<dbReference type="InterPro" id="IPR055342">
    <property type="entry name" value="MreC_beta-barrel_core"/>
</dbReference>
<dbReference type="InterPro" id="IPR007221">
    <property type="entry name" value="MreC"/>
</dbReference>
<reference evidence="8" key="2">
    <citation type="submission" date="2021-09" db="EMBL/GenBank/DDBJ databases">
        <authorList>
            <person name="Gilroy R."/>
        </authorList>
    </citation>
    <scope>NUCLEOTIDE SEQUENCE</scope>
    <source>
        <strain evidence="8">CHK121-7720</strain>
    </source>
</reference>
<dbReference type="GO" id="GO:0008360">
    <property type="term" value="P:regulation of cell shape"/>
    <property type="evidence" value="ECO:0007669"/>
    <property type="project" value="UniProtKB-KW"/>
</dbReference>
<feature type="coiled-coil region" evidence="5">
    <location>
        <begin position="67"/>
        <end position="94"/>
    </location>
</feature>
<evidence type="ECO:0000256" key="5">
    <source>
        <dbReference type="SAM" id="Coils"/>
    </source>
</evidence>
<keyword evidence="6" id="KW-1133">Transmembrane helix</keyword>